<dbReference type="EMBL" id="BKCP01007404">
    <property type="protein sequence ID" value="GER45912.1"/>
    <property type="molecule type" value="Genomic_DNA"/>
</dbReference>
<feature type="region of interest" description="Disordered" evidence="1">
    <location>
        <begin position="1"/>
        <end position="53"/>
    </location>
</feature>
<dbReference type="GO" id="GO:0003677">
    <property type="term" value="F:DNA binding"/>
    <property type="evidence" value="ECO:0007669"/>
    <property type="project" value="UniProtKB-KW"/>
</dbReference>
<name>A0A5A7QM47_STRAF</name>
<dbReference type="Proteomes" id="UP000325081">
    <property type="component" value="Unassembled WGS sequence"/>
</dbReference>
<feature type="compositionally biased region" description="Basic residues" evidence="1">
    <location>
        <begin position="34"/>
        <end position="51"/>
    </location>
</feature>
<evidence type="ECO:0000313" key="2">
    <source>
        <dbReference type="EMBL" id="GER45912.1"/>
    </source>
</evidence>
<evidence type="ECO:0000313" key="3">
    <source>
        <dbReference type="Proteomes" id="UP000325081"/>
    </source>
</evidence>
<keyword evidence="3" id="KW-1185">Reference proteome</keyword>
<keyword evidence="2" id="KW-0238">DNA-binding</keyword>
<gene>
    <name evidence="2" type="ORF">STAS_22903</name>
</gene>
<proteinExistence type="predicted"/>
<organism evidence="2 3">
    <name type="scientific">Striga asiatica</name>
    <name type="common">Asiatic witchweed</name>
    <name type="synonym">Buchnera asiatica</name>
    <dbReference type="NCBI Taxonomy" id="4170"/>
    <lineage>
        <taxon>Eukaryota</taxon>
        <taxon>Viridiplantae</taxon>
        <taxon>Streptophyta</taxon>
        <taxon>Embryophyta</taxon>
        <taxon>Tracheophyta</taxon>
        <taxon>Spermatophyta</taxon>
        <taxon>Magnoliopsida</taxon>
        <taxon>eudicotyledons</taxon>
        <taxon>Gunneridae</taxon>
        <taxon>Pentapetalae</taxon>
        <taxon>asterids</taxon>
        <taxon>lamiids</taxon>
        <taxon>Lamiales</taxon>
        <taxon>Orobanchaceae</taxon>
        <taxon>Buchnereae</taxon>
        <taxon>Striga</taxon>
    </lineage>
</organism>
<sequence>MKNETVSSYSTAPSFLFTPPSQSHPTTKQSLGEKKKKEKRKKKKEKPRNHFRIQIQPPLVAAIQFDSDSEFRPSFLDRVSNVALSLSMRNNNLTANEIEALLFDFQVALSLSMRNSRK</sequence>
<comment type="caution">
    <text evidence="2">The sequence shown here is derived from an EMBL/GenBank/DDBJ whole genome shotgun (WGS) entry which is preliminary data.</text>
</comment>
<protein>
    <submittedName>
        <fullName evidence="2">Integrase-type DNA-binding superfamily protein</fullName>
    </submittedName>
</protein>
<dbReference type="AlphaFoldDB" id="A0A5A7QM47"/>
<feature type="compositionally biased region" description="Polar residues" evidence="1">
    <location>
        <begin position="1"/>
        <end position="30"/>
    </location>
</feature>
<reference evidence="3" key="1">
    <citation type="journal article" date="2019" name="Curr. Biol.">
        <title>Genome Sequence of Striga asiatica Provides Insight into the Evolution of Plant Parasitism.</title>
        <authorList>
            <person name="Yoshida S."/>
            <person name="Kim S."/>
            <person name="Wafula E.K."/>
            <person name="Tanskanen J."/>
            <person name="Kim Y.M."/>
            <person name="Honaas L."/>
            <person name="Yang Z."/>
            <person name="Spallek T."/>
            <person name="Conn C.E."/>
            <person name="Ichihashi Y."/>
            <person name="Cheong K."/>
            <person name="Cui S."/>
            <person name="Der J.P."/>
            <person name="Gundlach H."/>
            <person name="Jiao Y."/>
            <person name="Hori C."/>
            <person name="Ishida J.K."/>
            <person name="Kasahara H."/>
            <person name="Kiba T."/>
            <person name="Kim M.S."/>
            <person name="Koo N."/>
            <person name="Laohavisit A."/>
            <person name="Lee Y.H."/>
            <person name="Lumba S."/>
            <person name="McCourt P."/>
            <person name="Mortimer J.C."/>
            <person name="Mutuku J.M."/>
            <person name="Nomura T."/>
            <person name="Sasaki-Sekimoto Y."/>
            <person name="Seto Y."/>
            <person name="Wang Y."/>
            <person name="Wakatake T."/>
            <person name="Sakakibara H."/>
            <person name="Demura T."/>
            <person name="Yamaguchi S."/>
            <person name="Yoneyama K."/>
            <person name="Manabe R.I."/>
            <person name="Nelson D.C."/>
            <person name="Schulman A.H."/>
            <person name="Timko M.P."/>
            <person name="dePamphilis C.W."/>
            <person name="Choi D."/>
            <person name="Shirasu K."/>
        </authorList>
    </citation>
    <scope>NUCLEOTIDE SEQUENCE [LARGE SCALE GENOMIC DNA]</scope>
    <source>
        <strain evidence="3">cv. UVA1</strain>
    </source>
</reference>
<evidence type="ECO:0000256" key="1">
    <source>
        <dbReference type="SAM" id="MobiDB-lite"/>
    </source>
</evidence>
<accession>A0A5A7QM47</accession>